<comment type="caution">
    <text evidence="9">The sequence shown here is derived from an EMBL/GenBank/DDBJ whole genome shotgun (WGS) entry which is preliminary data.</text>
</comment>
<dbReference type="AlphaFoldDB" id="A0A1V8YBT6"/>
<dbReference type="EMBL" id="MJEA01000007">
    <property type="protein sequence ID" value="OQO70065.1"/>
    <property type="molecule type" value="Genomic_DNA"/>
</dbReference>
<sequence>MKKITKVFFLFLMAVFAIDAFIGSTTIYATSAQSSAGIRFVPGRSTTTSKQEVTKNNENYSKNNKPEKFPKTNDQQKISFSIIGVLVMISGGSFFLLKKGKKDKHEKSSFNSRTF</sequence>
<dbReference type="NCBIfam" id="TIGR01167">
    <property type="entry name" value="LPXTG_anchor"/>
    <property type="match status" value="1"/>
</dbReference>
<dbReference type="STRING" id="112904.BH747_07840"/>
<dbReference type="Pfam" id="PF00746">
    <property type="entry name" value="Gram_pos_anchor"/>
    <property type="match status" value="1"/>
</dbReference>
<evidence type="ECO:0000256" key="2">
    <source>
        <dbReference type="ARBA" id="ARBA00022525"/>
    </source>
</evidence>
<evidence type="ECO:0000313" key="9">
    <source>
        <dbReference type="EMBL" id="OQO70065.1"/>
    </source>
</evidence>
<evidence type="ECO:0000256" key="7">
    <source>
        <dbReference type="SAM" id="SignalP"/>
    </source>
</evidence>
<keyword evidence="1" id="KW-0134">Cell wall</keyword>
<reference evidence="9 10" key="1">
    <citation type="journal article" date="2017" name="BMC Microbiol.">
        <title>Comparative genomics of Enterococcus spp. isolated from bovine feces.</title>
        <authorList>
            <person name="Beukers A.G."/>
            <person name="Zaheer R."/>
            <person name="Goji N."/>
            <person name="Amoako K.K."/>
            <person name="Chaves A.V."/>
            <person name="Ward M.P."/>
            <person name="McAllister T.A."/>
        </authorList>
    </citation>
    <scope>NUCLEOTIDE SEQUENCE [LARGE SCALE GENOMIC DNA]</scope>
    <source>
        <strain evidence="9 10">F1129D 143</strain>
    </source>
</reference>
<feature type="compositionally biased region" description="Polar residues" evidence="5">
    <location>
        <begin position="45"/>
        <end position="63"/>
    </location>
</feature>
<accession>A0A1V8YBT6</accession>
<evidence type="ECO:0000256" key="5">
    <source>
        <dbReference type="SAM" id="MobiDB-lite"/>
    </source>
</evidence>
<keyword evidence="6" id="KW-0472">Membrane</keyword>
<keyword evidence="4" id="KW-0572">Peptidoglycan-anchor</keyword>
<evidence type="ECO:0000256" key="4">
    <source>
        <dbReference type="ARBA" id="ARBA00023088"/>
    </source>
</evidence>
<evidence type="ECO:0000259" key="8">
    <source>
        <dbReference type="Pfam" id="PF00746"/>
    </source>
</evidence>
<dbReference type="Proteomes" id="UP000192477">
    <property type="component" value="Unassembled WGS sequence"/>
</dbReference>
<feature type="domain" description="Gram-positive cocci surface proteins LPxTG" evidence="8">
    <location>
        <begin position="62"/>
        <end position="103"/>
    </location>
</feature>
<feature type="chain" id="PRO_5039027146" description="Gram-positive cocci surface proteins LPxTG domain-containing protein" evidence="7">
    <location>
        <begin position="20"/>
        <end position="115"/>
    </location>
</feature>
<keyword evidence="6" id="KW-1133">Transmembrane helix</keyword>
<dbReference type="OrthoDB" id="10014738at2"/>
<evidence type="ECO:0000256" key="6">
    <source>
        <dbReference type="SAM" id="Phobius"/>
    </source>
</evidence>
<proteinExistence type="predicted"/>
<name>A0A1V8YBT6_9ENTE</name>
<evidence type="ECO:0000256" key="3">
    <source>
        <dbReference type="ARBA" id="ARBA00022729"/>
    </source>
</evidence>
<dbReference type="RefSeq" id="WP_081183796.1">
    <property type="nucleotide sequence ID" value="NZ_MJEA01000007.1"/>
</dbReference>
<dbReference type="InterPro" id="IPR019931">
    <property type="entry name" value="LPXTG_anchor"/>
</dbReference>
<feature type="transmembrane region" description="Helical" evidence="6">
    <location>
        <begin position="78"/>
        <end position="97"/>
    </location>
</feature>
<feature type="signal peptide" evidence="7">
    <location>
        <begin position="1"/>
        <end position="19"/>
    </location>
</feature>
<evidence type="ECO:0000256" key="1">
    <source>
        <dbReference type="ARBA" id="ARBA00022512"/>
    </source>
</evidence>
<feature type="region of interest" description="Disordered" evidence="5">
    <location>
        <begin position="45"/>
        <end position="72"/>
    </location>
</feature>
<organism evidence="9 10">
    <name type="scientific">Enterococcus villorum</name>
    <dbReference type="NCBI Taxonomy" id="112904"/>
    <lineage>
        <taxon>Bacteria</taxon>
        <taxon>Bacillati</taxon>
        <taxon>Bacillota</taxon>
        <taxon>Bacilli</taxon>
        <taxon>Lactobacillales</taxon>
        <taxon>Enterococcaceae</taxon>
        <taxon>Enterococcus</taxon>
    </lineage>
</organism>
<keyword evidence="6" id="KW-0812">Transmembrane</keyword>
<protein>
    <recommendedName>
        <fullName evidence="8">Gram-positive cocci surface proteins LPxTG domain-containing protein</fullName>
    </recommendedName>
</protein>
<keyword evidence="3 7" id="KW-0732">Signal</keyword>
<keyword evidence="2" id="KW-0964">Secreted</keyword>
<evidence type="ECO:0000313" key="10">
    <source>
        <dbReference type="Proteomes" id="UP000192477"/>
    </source>
</evidence>
<gene>
    <name evidence="9" type="ORF">BH747_07840</name>
</gene>